<protein>
    <submittedName>
        <fullName evidence="2">DUF1501 domain-containing protein</fullName>
    </submittedName>
</protein>
<dbReference type="PANTHER" id="PTHR43737">
    <property type="entry name" value="BLL7424 PROTEIN"/>
    <property type="match status" value="1"/>
</dbReference>
<keyword evidence="1" id="KW-0732">Signal</keyword>
<keyword evidence="3" id="KW-1185">Reference proteome</keyword>
<dbReference type="RefSeq" id="WP_176273284.1">
    <property type="nucleotide sequence ID" value="NZ_JABWTA010000001.1"/>
</dbReference>
<organism evidence="2 3">
    <name type="scientific">Altererythrobacter lutimaris</name>
    <dbReference type="NCBI Taxonomy" id="2743979"/>
    <lineage>
        <taxon>Bacteria</taxon>
        <taxon>Pseudomonadati</taxon>
        <taxon>Pseudomonadota</taxon>
        <taxon>Alphaproteobacteria</taxon>
        <taxon>Sphingomonadales</taxon>
        <taxon>Erythrobacteraceae</taxon>
        <taxon>Altererythrobacter</taxon>
    </lineage>
</organism>
<dbReference type="PROSITE" id="PS51318">
    <property type="entry name" value="TAT"/>
    <property type="match status" value="1"/>
</dbReference>
<dbReference type="PANTHER" id="PTHR43737:SF1">
    <property type="entry name" value="DUF1501 DOMAIN-CONTAINING PROTEIN"/>
    <property type="match status" value="1"/>
</dbReference>
<dbReference type="InterPro" id="IPR006311">
    <property type="entry name" value="TAT_signal"/>
</dbReference>
<accession>A0A850HAP1</accession>
<evidence type="ECO:0000256" key="1">
    <source>
        <dbReference type="SAM" id="SignalP"/>
    </source>
</evidence>
<gene>
    <name evidence="2" type="ORF">HUO12_09255</name>
</gene>
<evidence type="ECO:0000313" key="2">
    <source>
        <dbReference type="EMBL" id="NVE95083.1"/>
    </source>
</evidence>
<dbReference type="EMBL" id="JABWTA010000001">
    <property type="protein sequence ID" value="NVE95083.1"/>
    <property type="molecule type" value="Genomic_DNA"/>
</dbReference>
<dbReference type="Proteomes" id="UP000546031">
    <property type="component" value="Unassembled WGS sequence"/>
</dbReference>
<evidence type="ECO:0000313" key="3">
    <source>
        <dbReference type="Proteomes" id="UP000546031"/>
    </source>
</evidence>
<name>A0A850HAP1_9SPHN</name>
<comment type="caution">
    <text evidence="2">The sequence shown here is derived from an EMBL/GenBank/DDBJ whole genome shotgun (WGS) entry which is preliminary data.</text>
</comment>
<dbReference type="Pfam" id="PF07394">
    <property type="entry name" value="DUF1501"/>
    <property type="match status" value="1"/>
</dbReference>
<dbReference type="InterPro" id="IPR010869">
    <property type="entry name" value="DUF1501"/>
</dbReference>
<reference evidence="2 3" key="1">
    <citation type="submission" date="2020-06" db="EMBL/GenBank/DDBJ databases">
        <title>Altererythrobacter lutimaris sp. nov., a marine bacterium isolated from a tidal flat.</title>
        <authorList>
            <person name="Kim D."/>
            <person name="Yoo Y."/>
            <person name="Kim J.-J."/>
        </authorList>
    </citation>
    <scope>NUCLEOTIDE SEQUENCE [LARGE SCALE GENOMIC DNA]</scope>
    <source>
        <strain evidence="2 3">JGD-16</strain>
    </source>
</reference>
<dbReference type="AlphaFoldDB" id="A0A850HAP1"/>
<feature type="chain" id="PRO_5033010648" evidence="1">
    <location>
        <begin position="30"/>
        <end position="370"/>
    </location>
</feature>
<sequence>MTISLKRRHLLKGAGLAGAISAFPNLAFAAAPTDQRLVFIIQRGAADGLALVPPLGDPDLQRLRGSFMDDGAAPLDGIFGLHPALQETRELFASGQARAAHAVATNYRDRSHFDGQNVLESGATRPYAEPTGWIGRMRDALPDPSGQALAIAASVPLAMRGKQPVATFVPNRLPNASEDLLLRLSTLYNEDALLAPLWSEAMKTKDLAGDLAGNNGRNGAQLGELAARLMAPEDGARMMMIETGGWDTHSNQRGRLNGQLRGLDQLLLGLRNGLGGAWANTLIIVATEFGRTAAVNGTQGTDHGTASAMLMLGGSLGSGPMVEADWPGLSQDALFQGRDLKPTASFADIVTRELARHYQMDRARLSGVFA</sequence>
<feature type="signal peptide" evidence="1">
    <location>
        <begin position="1"/>
        <end position="29"/>
    </location>
</feature>
<proteinExistence type="predicted"/>